<sequence length="296" mass="32817">MIVLKLNKDNRRRFTVKSIVTAGIVIAVVVISAFSISNSDKLLFLENNPVAEVFLDLGRYTNDAVDGVSEFVGDIMHFRRNANKVRELTKENEKLKQEITDMKSDESKVESFKKLEKALNYVHGDDRMRQVSASIVGKNDGDWYQSFVIDAGADSGIKKDSIVINGNGVVGIVYSVSNRYSKAISLVDSRASVSFKIQGKEDDKGVITTSSTVGKSDLTDVNKLLQGYLFDSNSKVKKGDKIVTSGLGLYPENLPIGKVTKVINDKSKSMKLIKVRPFVDFKKLNDVMVIPPRKIE</sequence>
<keyword evidence="10" id="KW-1185">Reference proteome</keyword>
<protein>
    <recommendedName>
        <fullName evidence="2 5">Cell shape-determining protein MreC</fullName>
    </recommendedName>
    <alternativeName>
        <fullName evidence="4 5">Cell shape protein MreC</fullName>
    </alternativeName>
</protein>
<dbReference type="PANTHER" id="PTHR34138:SF1">
    <property type="entry name" value="CELL SHAPE-DETERMINING PROTEIN MREC"/>
    <property type="match status" value="1"/>
</dbReference>
<evidence type="ECO:0000256" key="1">
    <source>
        <dbReference type="ARBA" id="ARBA00009369"/>
    </source>
</evidence>
<evidence type="ECO:0000313" key="9">
    <source>
        <dbReference type="EMBL" id="SEN33417.1"/>
    </source>
</evidence>
<keyword evidence="6" id="KW-0175">Coiled coil</keyword>
<comment type="similarity">
    <text evidence="1 5">Belongs to the MreC family.</text>
</comment>
<dbReference type="AlphaFoldDB" id="A0A1H8FQ90"/>
<dbReference type="InterPro" id="IPR055342">
    <property type="entry name" value="MreC_beta-barrel_core"/>
</dbReference>
<gene>
    <name evidence="9" type="ORF">SAMN05216454_102192</name>
</gene>
<accession>A0A1H8FQ90</accession>
<feature type="coiled-coil region" evidence="6">
    <location>
        <begin position="78"/>
        <end position="105"/>
    </location>
</feature>
<dbReference type="InterPro" id="IPR007221">
    <property type="entry name" value="MreC"/>
</dbReference>
<proteinExistence type="inferred from homology"/>
<evidence type="ECO:0000256" key="4">
    <source>
        <dbReference type="ARBA" id="ARBA00032089"/>
    </source>
</evidence>
<dbReference type="STRING" id="215200.SAMN05216454_102192"/>
<comment type="function">
    <text evidence="5">Involved in formation and maintenance of cell shape.</text>
</comment>
<keyword evidence="3 5" id="KW-0133">Cell shape</keyword>
<dbReference type="Proteomes" id="UP000199512">
    <property type="component" value="Unassembled WGS sequence"/>
</dbReference>
<feature type="domain" description="Rod shape-determining protein MreC beta-barrel core" evidence="8">
    <location>
        <begin position="135"/>
        <end position="290"/>
    </location>
</feature>
<dbReference type="NCBIfam" id="TIGR00219">
    <property type="entry name" value="mreC"/>
    <property type="match status" value="1"/>
</dbReference>
<dbReference type="InterPro" id="IPR042175">
    <property type="entry name" value="Cell/Rod_MreC_2"/>
</dbReference>
<name>A0A1H8FQ90_9FIRM</name>
<organism evidence="9 10">
    <name type="scientific">Peptostreptococcus russellii</name>
    <dbReference type="NCBI Taxonomy" id="215200"/>
    <lineage>
        <taxon>Bacteria</taxon>
        <taxon>Bacillati</taxon>
        <taxon>Bacillota</taxon>
        <taxon>Clostridia</taxon>
        <taxon>Peptostreptococcales</taxon>
        <taxon>Peptostreptococcaceae</taxon>
        <taxon>Peptostreptococcus</taxon>
    </lineage>
</organism>
<evidence type="ECO:0000256" key="3">
    <source>
        <dbReference type="ARBA" id="ARBA00022960"/>
    </source>
</evidence>
<keyword evidence="7" id="KW-1133">Transmembrane helix</keyword>
<keyword evidence="7" id="KW-0472">Membrane</keyword>
<evidence type="ECO:0000256" key="5">
    <source>
        <dbReference type="PIRNR" id="PIRNR038471"/>
    </source>
</evidence>
<keyword evidence="7" id="KW-0812">Transmembrane</keyword>
<evidence type="ECO:0000256" key="6">
    <source>
        <dbReference type="SAM" id="Coils"/>
    </source>
</evidence>
<dbReference type="GO" id="GO:0008360">
    <property type="term" value="P:regulation of cell shape"/>
    <property type="evidence" value="ECO:0007669"/>
    <property type="project" value="UniProtKB-KW"/>
</dbReference>
<dbReference type="EMBL" id="FODF01000002">
    <property type="protein sequence ID" value="SEN33417.1"/>
    <property type="molecule type" value="Genomic_DNA"/>
</dbReference>
<evidence type="ECO:0000313" key="10">
    <source>
        <dbReference type="Proteomes" id="UP000199512"/>
    </source>
</evidence>
<dbReference type="PIRSF" id="PIRSF038471">
    <property type="entry name" value="MreC"/>
    <property type="match status" value="1"/>
</dbReference>
<reference evidence="9 10" key="1">
    <citation type="submission" date="2016-10" db="EMBL/GenBank/DDBJ databases">
        <authorList>
            <person name="de Groot N.N."/>
        </authorList>
    </citation>
    <scope>NUCLEOTIDE SEQUENCE [LARGE SCALE GENOMIC DNA]</scope>
    <source>
        <strain evidence="9 10">Calf135</strain>
    </source>
</reference>
<evidence type="ECO:0000259" key="8">
    <source>
        <dbReference type="Pfam" id="PF04085"/>
    </source>
</evidence>
<dbReference type="Pfam" id="PF04085">
    <property type="entry name" value="MreC"/>
    <property type="match status" value="1"/>
</dbReference>
<dbReference type="GO" id="GO:0005886">
    <property type="term" value="C:plasma membrane"/>
    <property type="evidence" value="ECO:0007669"/>
    <property type="project" value="TreeGrafter"/>
</dbReference>
<evidence type="ECO:0000256" key="2">
    <source>
        <dbReference type="ARBA" id="ARBA00013855"/>
    </source>
</evidence>
<dbReference type="InterPro" id="IPR042177">
    <property type="entry name" value="Cell/Rod_1"/>
</dbReference>
<dbReference type="RefSeq" id="WP_317316599.1">
    <property type="nucleotide sequence ID" value="NZ_CAUWDX010000037.1"/>
</dbReference>
<dbReference type="Gene3D" id="2.40.10.340">
    <property type="entry name" value="Rod shape-determining protein MreC, domain 1"/>
    <property type="match status" value="1"/>
</dbReference>
<feature type="transmembrane region" description="Helical" evidence="7">
    <location>
        <begin position="14"/>
        <end position="36"/>
    </location>
</feature>
<dbReference type="Gene3D" id="2.40.10.350">
    <property type="entry name" value="Rod shape-determining protein MreC, domain 2"/>
    <property type="match status" value="1"/>
</dbReference>
<dbReference type="PANTHER" id="PTHR34138">
    <property type="entry name" value="CELL SHAPE-DETERMINING PROTEIN MREC"/>
    <property type="match status" value="1"/>
</dbReference>
<evidence type="ECO:0000256" key="7">
    <source>
        <dbReference type="SAM" id="Phobius"/>
    </source>
</evidence>